<evidence type="ECO:0000313" key="5">
    <source>
        <dbReference type="EMBL" id="GGW68550.1"/>
    </source>
</evidence>
<evidence type="ECO:0000256" key="1">
    <source>
        <dbReference type="ARBA" id="ARBA00010884"/>
    </source>
</evidence>
<dbReference type="SUPFAM" id="SSF53474">
    <property type="entry name" value="alpha/beta-Hydrolases"/>
    <property type="match status" value="1"/>
</dbReference>
<dbReference type="EMBL" id="BMYR01000011">
    <property type="protein sequence ID" value="GGW68550.1"/>
    <property type="molecule type" value="Genomic_DNA"/>
</dbReference>
<keyword evidence="3 5" id="KW-0378">Hydrolase</keyword>
<dbReference type="RefSeq" id="WP_189483635.1">
    <property type="nucleotide sequence ID" value="NZ_BMYR01000011.1"/>
</dbReference>
<dbReference type="InterPro" id="IPR029058">
    <property type="entry name" value="AB_hydrolase_fold"/>
</dbReference>
<evidence type="ECO:0000259" key="4">
    <source>
        <dbReference type="Pfam" id="PF00561"/>
    </source>
</evidence>
<comment type="caution">
    <text evidence="5">The sequence shown here is derived from an EMBL/GenBank/DDBJ whole genome shotgun (WGS) entry which is preliminary data.</text>
</comment>
<dbReference type="InterPro" id="IPR012020">
    <property type="entry name" value="ABHD4"/>
</dbReference>
<keyword evidence="6" id="KW-1185">Reference proteome</keyword>
<gene>
    <name evidence="5" type="ORF">GCM10008111_25660</name>
</gene>
<evidence type="ECO:0000256" key="3">
    <source>
        <dbReference type="ARBA" id="ARBA00022801"/>
    </source>
</evidence>
<dbReference type="InterPro" id="IPR000952">
    <property type="entry name" value="AB_hydrolase_4_CS"/>
</dbReference>
<proteinExistence type="inferred from homology"/>
<dbReference type="PIRSF" id="PIRSF005211">
    <property type="entry name" value="Ab_hydro_YheT"/>
    <property type="match status" value="1"/>
</dbReference>
<evidence type="ECO:0000256" key="2">
    <source>
        <dbReference type="ARBA" id="ARBA00022487"/>
    </source>
</evidence>
<protein>
    <submittedName>
        <fullName evidence="5">Alpha/beta hydrolase</fullName>
    </submittedName>
</protein>
<accession>A0ABQ2WRV8</accession>
<dbReference type="Gene3D" id="3.40.50.1820">
    <property type="entry name" value="alpha/beta hydrolase"/>
    <property type="match status" value="1"/>
</dbReference>
<name>A0ABQ2WRV8_9ALTE</name>
<comment type="similarity">
    <text evidence="1">Belongs to the AB hydrolase superfamily. AB hydrolase 4 family.</text>
</comment>
<feature type="domain" description="AB hydrolase-1" evidence="4">
    <location>
        <begin position="69"/>
        <end position="311"/>
    </location>
</feature>
<dbReference type="InterPro" id="IPR000073">
    <property type="entry name" value="AB_hydrolase_1"/>
</dbReference>
<keyword evidence="2" id="KW-0719">Serine esterase</keyword>
<dbReference type="PROSITE" id="PS01133">
    <property type="entry name" value="UPF0017"/>
    <property type="match status" value="1"/>
</dbReference>
<reference evidence="6" key="1">
    <citation type="journal article" date="2019" name="Int. J. Syst. Evol. Microbiol.">
        <title>The Global Catalogue of Microorganisms (GCM) 10K type strain sequencing project: providing services to taxonomists for standard genome sequencing and annotation.</title>
        <authorList>
            <consortium name="The Broad Institute Genomics Platform"/>
            <consortium name="The Broad Institute Genome Sequencing Center for Infectious Disease"/>
            <person name="Wu L."/>
            <person name="Ma J."/>
        </authorList>
    </citation>
    <scope>NUCLEOTIDE SEQUENCE [LARGE SCALE GENOMIC DNA]</scope>
    <source>
        <strain evidence="6">KCTC 23723</strain>
    </source>
</reference>
<evidence type="ECO:0000313" key="6">
    <source>
        <dbReference type="Proteomes" id="UP000634667"/>
    </source>
</evidence>
<dbReference type="PANTHER" id="PTHR10794">
    <property type="entry name" value="ABHYDROLASE DOMAIN-CONTAINING PROTEIN"/>
    <property type="match status" value="1"/>
</dbReference>
<organism evidence="5 6">
    <name type="scientific">Alishewanella tabrizica</name>
    <dbReference type="NCBI Taxonomy" id="671278"/>
    <lineage>
        <taxon>Bacteria</taxon>
        <taxon>Pseudomonadati</taxon>
        <taxon>Pseudomonadota</taxon>
        <taxon>Gammaproteobacteria</taxon>
        <taxon>Alteromonadales</taxon>
        <taxon>Alteromonadaceae</taxon>
        <taxon>Alishewanella</taxon>
    </lineage>
</organism>
<sequence length="339" mass="37759">MQADLSSTAPRSTFSAPWWLRNAHLQTIFAKYLSPKPTLITEPELVTLSDGDHLQLNWSETLTVEEKRPLVLLLHGLAGDIHSHYIQGVITALKQQGLPCVLMHFRGCNGQPNKLARAYHSGDTTDLAEVISLLQQRFPTMPLCAVGFSLGANVLVKYCGEQAAHNPLRAAVAVCPPLSLAACATRINQGSSKIYQRYLLKRLKNATLQKLANHPNFPLPLTATLVNRIRSIAEFDEYYTAPIHGFLNAQDYYQRASGMAFLQHIRIPTLIIHAKDDPFLSDAVIPKPGDLSPYIDYQLCQHGGHVGFVFGKHPLKPQFWLNTRIPEFLVTQLSYPPVP</sequence>
<dbReference type="Proteomes" id="UP000634667">
    <property type="component" value="Unassembled WGS sequence"/>
</dbReference>
<dbReference type="InterPro" id="IPR050960">
    <property type="entry name" value="AB_hydrolase_4_sf"/>
</dbReference>
<dbReference type="Pfam" id="PF00561">
    <property type="entry name" value="Abhydrolase_1"/>
    <property type="match status" value="1"/>
</dbReference>
<dbReference type="GO" id="GO:0016787">
    <property type="term" value="F:hydrolase activity"/>
    <property type="evidence" value="ECO:0007669"/>
    <property type="project" value="UniProtKB-KW"/>
</dbReference>
<dbReference type="PANTHER" id="PTHR10794:SF94">
    <property type="entry name" value="ESTERASE YHET-RELATED"/>
    <property type="match status" value="1"/>
</dbReference>
<dbReference type="NCBIfam" id="NF008218">
    <property type="entry name" value="PRK10985.1"/>
    <property type="match status" value="1"/>
</dbReference>